<comment type="catalytic activity">
    <reaction evidence="10">
        <text>5-[(5-phospho-1-deoxy-D-ribulos-1-ylimino)methylamino]-1-(5-phospho-beta-D-ribosyl)imidazole-4-carboxamide + L-glutamine = D-erythro-1-(imidazol-4-yl)glycerol 3-phosphate + 5-amino-1-(5-phospho-beta-D-ribosyl)imidazole-4-carboxamide + L-glutamate + H(+)</text>
        <dbReference type="Rhea" id="RHEA:24793"/>
        <dbReference type="ChEBI" id="CHEBI:15378"/>
        <dbReference type="ChEBI" id="CHEBI:29985"/>
        <dbReference type="ChEBI" id="CHEBI:58278"/>
        <dbReference type="ChEBI" id="CHEBI:58359"/>
        <dbReference type="ChEBI" id="CHEBI:58475"/>
        <dbReference type="ChEBI" id="CHEBI:58525"/>
        <dbReference type="EC" id="4.3.2.10"/>
    </reaction>
</comment>
<dbReference type="PANTHER" id="PTHR21235">
    <property type="entry name" value="IMIDAZOLE GLYCEROL PHOSPHATE SYNTHASE SUBUNIT HISF/H IGP SYNTHASE SUBUNIT HISF/H"/>
    <property type="match status" value="1"/>
</dbReference>
<dbReference type="GO" id="GO:0016829">
    <property type="term" value="F:lyase activity"/>
    <property type="evidence" value="ECO:0007669"/>
    <property type="project" value="UniProtKB-KW"/>
</dbReference>
<comment type="caution">
    <text evidence="12">The sequence shown here is derived from an EMBL/GenBank/DDBJ whole genome shotgun (WGS) entry which is preliminary data.</text>
</comment>
<proteinExistence type="inferred from homology"/>
<evidence type="ECO:0000256" key="7">
    <source>
        <dbReference type="ARBA" id="ARBA00023239"/>
    </source>
</evidence>
<keyword evidence="7" id="KW-0456">Lyase</keyword>
<dbReference type="GO" id="GO:0000107">
    <property type="term" value="F:imidazoleglycerol-phosphate synthase activity"/>
    <property type="evidence" value="ECO:0007669"/>
    <property type="project" value="InterPro"/>
</dbReference>
<sequence>MIKKRIIPIILLDGFSAVKTINFKTRRNIGSIITALKTFNTRNVDELILLDIDASRNNRSIDFFTVMDIAKECFMPLTIGGGLRTVDDIEKVLFAGADKVSLNTEAIKNPKLINDAAKKFGSQSVVGSIDILKQGDEYFIYHQDQIYTDKSPLDWAKELESMGAGELLINSVNLDGTLEGGDRLLAEKISENVNIPVIYSGGVSSPEDCHNLCETDISGLGISSLFFFTGVTPNECKQYLHDKGISVRLK</sequence>
<dbReference type="SUPFAM" id="SSF51366">
    <property type="entry name" value="Ribulose-phoshate binding barrel"/>
    <property type="match status" value="1"/>
</dbReference>
<evidence type="ECO:0000256" key="11">
    <source>
        <dbReference type="RuleBase" id="RU003657"/>
    </source>
</evidence>
<gene>
    <name evidence="12" type="ORF">A9Q84_05360</name>
</gene>
<dbReference type="InterPro" id="IPR004651">
    <property type="entry name" value="HisF"/>
</dbReference>
<comment type="similarity">
    <text evidence="2 11">Belongs to the HisA/HisF family.</text>
</comment>
<comment type="subunit">
    <text evidence="3">Heterodimer of HisH and HisF.</text>
</comment>
<keyword evidence="5 11" id="KW-0028">Amino-acid biosynthesis</keyword>
<dbReference type="Pfam" id="PF00977">
    <property type="entry name" value="His_biosynth"/>
    <property type="match status" value="1"/>
</dbReference>
<dbReference type="Gene3D" id="3.20.20.70">
    <property type="entry name" value="Aldolase class I"/>
    <property type="match status" value="1"/>
</dbReference>
<evidence type="ECO:0000256" key="3">
    <source>
        <dbReference type="ARBA" id="ARBA00011152"/>
    </source>
</evidence>
<dbReference type="CDD" id="cd04731">
    <property type="entry name" value="HisF"/>
    <property type="match status" value="1"/>
</dbReference>
<evidence type="ECO:0000256" key="2">
    <source>
        <dbReference type="ARBA" id="ARBA00009667"/>
    </source>
</evidence>
<evidence type="ECO:0000256" key="9">
    <source>
        <dbReference type="ARBA" id="ARBA00030264"/>
    </source>
</evidence>
<dbReference type="PANTHER" id="PTHR21235:SF2">
    <property type="entry name" value="IMIDAZOLE GLYCEROL PHOSPHATE SYNTHASE HISHF"/>
    <property type="match status" value="1"/>
</dbReference>
<dbReference type="UniPathway" id="UPA00031">
    <property type="reaction ID" value="UER00010"/>
</dbReference>
<evidence type="ECO:0000256" key="1">
    <source>
        <dbReference type="ARBA" id="ARBA00005091"/>
    </source>
</evidence>
<evidence type="ECO:0000313" key="12">
    <source>
        <dbReference type="EMBL" id="OUR98842.1"/>
    </source>
</evidence>
<dbReference type="InterPro" id="IPR006062">
    <property type="entry name" value="His_biosynth"/>
</dbReference>
<evidence type="ECO:0000256" key="6">
    <source>
        <dbReference type="ARBA" id="ARBA00023102"/>
    </source>
</evidence>
<protein>
    <recommendedName>
        <fullName evidence="4">imidazole glycerol-phosphate synthase</fullName>
        <ecNumber evidence="4">4.3.2.10</ecNumber>
    </recommendedName>
    <alternativeName>
        <fullName evidence="9">IGP synthase cyclase subunit</fullName>
    </alternativeName>
</protein>
<comment type="function">
    <text evidence="8">IGPS catalyzes the conversion of PRFAR and glutamine to IGP, AICAR and glutamate. The HisF subunit catalyzes the cyclization activity that produces IGP and AICAR from PRFAR using the ammonia provided by the HisH subunit.</text>
</comment>
<evidence type="ECO:0000256" key="8">
    <source>
        <dbReference type="ARBA" id="ARBA00025475"/>
    </source>
</evidence>
<evidence type="ECO:0000256" key="4">
    <source>
        <dbReference type="ARBA" id="ARBA00012809"/>
    </source>
</evidence>
<comment type="pathway">
    <text evidence="1">Amino-acid biosynthesis; L-histidine biosynthesis; L-histidine from 5-phospho-alpha-D-ribose 1-diphosphate: step 5/9.</text>
</comment>
<dbReference type="EC" id="4.3.2.10" evidence="4"/>
<evidence type="ECO:0000256" key="10">
    <source>
        <dbReference type="ARBA" id="ARBA00047838"/>
    </source>
</evidence>
<dbReference type="InterPro" id="IPR013785">
    <property type="entry name" value="Aldolase_TIM"/>
</dbReference>
<evidence type="ECO:0000313" key="13">
    <source>
        <dbReference type="Proteomes" id="UP000196531"/>
    </source>
</evidence>
<evidence type="ECO:0000256" key="5">
    <source>
        <dbReference type="ARBA" id="ARBA00022605"/>
    </source>
</evidence>
<reference evidence="13" key="1">
    <citation type="journal article" date="2017" name="Proc. Natl. Acad. Sci. U.S.A.">
        <title>Simulation of Deepwater Horizon oil plume reveals substrate specialization within a complex community of hydrocarbon-degraders.</title>
        <authorList>
            <person name="Hu P."/>
            <person name="Dubinsky E.A."/>
            <person name="Probst A.J."/>
            <person name="Wang J."/>
            <person name="Sieber C.M.K."/>
            <person name="Tom L.M."/>
            <person name="Gardinali P."/>
            <person name="Banfield J.F."/>
            <person name="Atlas R.M."/>
            <person name="Andersen G.L."/>
        </authorList>
    </citation>
    <scope>NUCLEOTIDE SEQUENCE [LARGE SCALE GENOMIC DNA]</scope>
</reference>
<dbReference type="InterPro" id="IPR011060">
    <property type="entry name" value="RibuloseP-bd_barrel"/>
</dbReference>
<organism evidence="12 13">
    <name type="scientific">Halobacteriovorax marinus</name>
    <dbReference type="NCBI Taxonomy" id="97084"/>
    <lineage>
        <taxon>Bacteria</taxon>
        <taxon>Pseudomonadati</taxon>
        <taxon>Bdellovibrionota</taxon>
        <taxon>Bacteriovoracia</taxon>
        <taxon>Bacteriovoracales</taxon>
        <taxon>Halobacteriovoraceae</taxon>
        <taxon>Halobacteriovorax</taxon>
    </lineage>
</organism>
<keyword evidence="6 11" id="KW-0368">Histidine biosynthesis</keyword>
<dbReference type="EMBL" id="MAAO01000004">
    <property type="protein sequence ID" value="OUR98842.1"/>
    <property type="molecule type" value="Genomic_DNA"/>
</dbReference>
<name>A0A1Y5FGM2_9BACT</name>
<dbReference type="AlphaFoldDB" id="A0A1Y5FGM2"/>
<dbReference type="Proteomes" id="UP000196531">
    <property type="component" value="Unassembled WGS sequence"/>
</dbReference>
<dbReference type="InterPro" id="IPR050064">
    <property type="entry name" value="IGPS_HisA/HisF"/>
</dbReference>
<dbReference type="GO" id="GO:0000105">
    <property type="term" value="P:L-histidine biosynthetic process"/>
    <property type="evidence" value="ECO:0007669"/>
    <property type="project" value="UniProtKB-UniPathway"/>
</dbReference>
<accession>A0A1Y5FGM2</accession>